<dbReference type="Gene3D" id="3.40.50.450">
    <property type="match status" value="2"/>
</dbReference>
<feature type="domain" description="Smf/DprA SLOG" evidence="2">
    <location>
        <begin position="47"/>
        <end position="242"/>
    </location>
</feature>
<dbReference type="Proteomes" id="UP000013220">
    <property type="component" value="Unassembled WGS sequence"/>
</dbReference>
<sequence length="244" mass="28178">MNDILLYFSYINKGNNYEIFKDLIKKKKVTESQIIQIKKILESANLKYITVFDKEYPEAFKKLKYAPYVIYYRGDLNILNNPLVCMTGDVENMATEKYLDNSFDSMSKQFNLVTSDFTKFDRKIAKMFNLVNKGVIHILASGHKYLSKELENNLDLFISQYPPDVNPKYIRFKERNALISVLADNLVIYGSKNASGIINLANYFVELGKEVFCYPSVDLEDGNNYLLKNGANLITHVADLMNYN</sequence>
<evidence type="ECO:0000259" key="2">
    <source>
        <dbReference type="Pfam" id="PF02481"/>
    </source>
</evidence>
<evidence type="ECO:0000256" key="1">
    <source>
        <dbReference type="ARBA" id="ARBA00006525"/>
    </source>
</evidence>
<evidence type="ECO:0000313" key="3">
    <source>
        <dbReference type="EMBL" id="ENY68944.1"/>
    </source>
</evidence>
<comment type="caution">
    <text evidence="3">The sequence shown here is derived from an EMBL/GenBank/DDBJ whole genome shotgun (WGS) entry which is preliminary data.</text>
</comment>
<name>N9TS04_9BACT</name>
<dbReference type="eggNOG" id="COG0758">
    <property type="taxonomic scope" value="Bacteria"/>
</dbReference>
<evidence type="ECO:0000313" key="4">
    <source>
        <dbReference type="Proteomes" id="UP000013220"/>
    </source>
</evidence>
<dbReference type="EMBL" id="AORH01000034">
    <property type="protein sequence ID" value="ENY68944.1"/>
    <property type="molecule type" value="Genomic_DNA"/>
</dbReference>
<gene>
    <name evidence="3" type="ORF">MBVG_6130</name>
</gene>
<dbReference type="InterPro" id="IPR057666">
    <property type="entry name" value="DrpA_SLOG"/>
</dbReference>
<dbReference type="STRING" id="1188235.MBVG_6130"/>
<dbReference type="AlphaFoldDB" id="N9TS04"/>
<dbReference type="GO" id="GO:0009294">
    <property type="term" value="P:DNA-mediated transformation"/>
    <property type="evidence" value="ECO:0007669"/>
    <property type="project" value="InterPro"/>
</dbReference>
<dbReference type="PANTHER" id="PTHR43022:SF1">
    <property type="entry name" value="PROTEIN SMF"/>
    <property type="match status" value="1"/>
</dbReference>
<accession>N9TS04</accession>
<keyword evidence="4" id="KW-1185">Reference proteome</keyword>
<protein>
    <submittedName>
        <fullName evidence="3">DNA processing protein (Smf)</fullName>
    </submittedName>
</protein>
<dbReference type="RefSeq" id="WP_004421515.1">
    <property type="nucleotide sequence ID" value="NZ_AORH01000034.1"/>
</dbReference>
<dbReference type="PATRIC" id="fig|1188235.3.peg.619"/>
<organism evidence="3 4">
    <name type="scientific">Mycoplasmopsis bovigenitalium 51080</name>
    <dbReference type="NCBI Taxonomy" id="1188235"/>
    <lineage>
        <taxon>Bacteria</taxon>
        <taxon>Bacillati</taxon>
        <taxon>Mycoplasmatota</taxon>
        <taxon>Mycoplasmoidales</taxon>
        <taxon>Metamycoplasmataceae</taxon>
        <taxon>Mycoplasmopsis</taxon>
    </lineage>
</organism>
<dbReference type="InterPro" id="IPR003488">
    <property type="entry name" value="DprA"/>
</dbReference>
<reference evidence="3 4" key="1">
    <citation type="journal article" date="2013" name="Genome Announc.">
        <title>Draft Genome Sequences of Mycoplasma alkalescens, Mycoplasma arginini, and Mycoplasma bovigenitalium, Three Species with Equivocal Pathogenic Status for Cattle.</title>
        <authorList>
            <person name="Manso-Silvan L."/>
            <person name="Tardy F."/>
            <person name="Baranowski E."/>
            <person name="Barre A."/>
            <person name="Blanchard A."/>
            <person name="Breton M."/>
            <person name="Couture C."/>
            <person name="Citti C."/>
            <person name="Dordet-Frisoni E."/>
            <person name="Dupuy V."/>
            <person name="Gaurivaud P."/>
            <person name="Jacob D."/>
            <person name="Lemaitre C."/>
            <person name="Nikolski M."/>
            <person name="Nouvel L.X."/>
            <person name="Poumarat F."/>
            <person name="Thebault P."/>
            <person name="Theil S."/>
            <person name="Thiaucourt F."/>
            <person name="Sirand-Pugnet P."/>
        </authorList>
    </citation>
    <scope>NUCLEOTIDE SEQUENCE [LARGE SCALE GENOMIC DNA]</scope>
    <source>
        <strain evidence="3 4">51080</strain>
    </source>
</reference>
<dbReference type="OrthoDB" id="9785707at2"/>
<dbReference type="PANTHER" id="PTHR43022">
    <property type="entry name" value="PROTEIN SMF"/>
    <property type="match status" value="1"/>
</dbReference>
<comment type="similarity">
    <text evidence="1">Belongs to the DprA/Smf family.</text>
</comment>
<proteinExistence type="inferred from homology"/>
<dbReference type="Pfam" id="PF02481">
    <property type="entry name" value="DNA_processg_A"/>
    <property type="match status" value="1"/>
</dbReference>